<gene>
    <name evidence="5" type="ORF">GSLYS_00005355001</name>
</gene>
<evidence type="ECO:0000256" key="2">
    <source>
        <dbReference type="ARBA" id="ARBA00022801"/>
    </source>
</evidence>
<dbReference type="PRINTS" id="PR00116">
    <property type="entry name" value="ARGINASE"/>
</dbReference>
<dbReference type="PROSITE" id="PS51409">
    <property type="entry name" value="ARGINASE_2"/>
    <property type="match status" value="1"/>
</dbReference>
<dbReference type="SUPFAM" id="SSF52768">
    <property type="entry name" value="Arginase/deacetylase"/>
    <property type="match status" value="1"/>
</dbReference>
<dbReference type="PANTHER" id="PTHR43782">
    <property type="entry name" value="ARGINASE"/>
    <property type="match status" value="1"/>
</dbReference>
<evidence type="ECO:0000313" key="6">
    <source>
        <dbReference type="Proteomes" id="UP001497497"/>
    </source>
</evidence>
<proteinExistence type="inferred from homology"/>
<sequence>QPLDGAENSPNLLRMAGITERLERKGARVHDYGDLHFDIVENDGEFVEGCKFARTVGKANLQIAERIPLIMKTGRKVLLLGGDHSVALGSVTGHTRFQKDIALIWVDAHPDINTPLTSPSGHLHGMPVGFLCKELPHITPPVPGLEWCTPCISAKNIAYIGLRSIDPEEK</sequence>
<keyword evidence="1" id="KW-0479">Metal-binding</keyword>
<dbReference type="GO" id="GO:0005829">
    <property type="term" value="C:cytosol"/>
    <property type="evidence" value="ECO:0007669"/>
    <property type="project" value="TreeGrafter"/>
</dbReference>
<comment type="caution">
    <text evidence="5">The sequence shown here is derived from an EMBL/GenBank/DDBJ whole genome shotgun (WGS) entry which is preliminary data.</text>
</comment>
<accession>A0AAV2HBV6</accession>
<evidence type="ECO:0000256" key="3">
    <source>
        <dbReference type="ARBA" id="ARBA00023211"/>
    </source>
</evidence>
<evidence type="ECO:0008006" key="7">
    <source>
        <dbReference type="Google" id="ProtNLM"/>
    </source>
</evidence>
<dbReference type="PANTHER" id="PTHR43782:SF3">
    <property type="entry name" value="ARGINASE"/>
    <property type="match status" value="1"/>
</dbReference>
<comment type="similarity">
    <text evidence="4">Belongs to the arginase family.</text>
</comment>
<keyword evidence="3" id="KW-0464">Manganese</keyword>
<feature type="non-terminal residue" evidence="5">
    <location>
        <position position="1"/>
    </location>
</feature>
<dbReference type="AlphaFoldDB" id="A0AAV2HBV6"/>
<dbReference type="GO" id="GO:0005634">
    <property type="term" value="C:nucleus"/>
    <property type="evidence" value="ECO:0007669"/>
    <property type="project" value="TreeGrafter"/>
</dbReference>
<evidence type="ECO:0000256" key="4">
    <source>
        <dbReference type="PROSITE-ProRule" id="PRU00742"/>
    </source>
</evidence>
<dbReference type="Pfam" id="PF00491">
    <property type="entry name" value="Arginase"/>
    <property type="match status" value="1"/>
</dbReference>
<dbReference type="InterPro" id="IPR006035">
    <property type="entry name" value="Ureohydrolase"/>
</dbReference>
<dbReference type="GO" id="GO:0004053">
    <property type="term" value="F:arginase activity"/>
    <property type="evidence" value="ECO:0007669"/>
    <property type="project" value="TreeGrafter"/>
</dbReference>
<dbReference type="GO" id="GO:0030145">
    <property type="term" value="F:manganese ion binding"/>
    <property type="evidence" value="ECO:0007669"/>
    <property type="project" value="TreeGrafter"/>
</dbReference>
<keyword evidence="6" id="KW-1185">Reference proteome</keyword>
<dbReference type="Gene3D" id="3.40.800.10">
    <property type="entry name" value="Ureohydrolase domain"/>
    <property type="match status" value="1"/>
</dbReference>
<keyword evidence="2" id="KW-0378">Hydrolase</keyword>
<evidence type="ECO:0000256" key="1">
    <source>
        <dbReference type="ARBA" id="ARBA00022723"/>
    </source>
</evidence>
<dbReference type="Proteomes" id="UP001497497">
    <property type="component" value="Unassembled WGS sequence"/>
</dbReference>
<protein>
    <recommendedName>
        <fullName evidence="7">Arginase</fullName>
    </recommendedName>
</protein>
<name>A0AAV2HBV6_LYMST</name>
<evidence type="ECO:0000313" key="5">
    <source>
        <dbReference type="EMBL" id="CAL1531260.1"/>
    </source>
</evidence>
<dbReference type="InterPro" id="IPR023696">
    <property type="entry name" value="Ureohydrolase_dom_sf"/>
</dbReference>
<reference evidence="5 6" key="1">
    <citation type="submission" date="2024-04" db="EMBL/GenBank/DDBJ databases">
        <authorList>
            <consortium name="Genoscope - CEA"/>
            <person name="William W."/>
        </authorList>
    </citation>
    <scope>NUCLEOTIDE SEQUENCE [LARGE SCALE GENOMIC DNA]</scope>
</reference>
<organism evidence="5 6">
    <name type="scientific">Lymnaea stagnalis</name>
    <name type="common">Great pond snail</name>
    <name type="synonym">Helix stagnalis</name>
    <dbReference type="NCBI Taxonomy" id="6523"/>
    <lineage>
        <taxon>Eukaryota</taxon>
        <taxon>Metazoa</taxon>
        <taxon>Spiralia</taxon>
        <taxon>Lophotrochozoa</taxon>
        <taxon>Mollusca</taxon>
        <taxon>Gastropoda</taxon>
        <taxon>Heterobranchia</taxon>
        <taxon>Euthyneura</taxon>
        <taxon>Panpulmonata</taxon>
        <taxon>Hygrophila</taxon>
        <taxon>Lymnaeoidea</taxon>
        <taxon>Lymnaeidae</taxon>
        <taxon>Lymnaea</taxon>
    </lineage>
</organism>
<dbReference type="EMBL" id="CAXITT010000084">
    <property type="protein sequence ID" value="CAL1531260.1"/>
    <property type="molecule type" value="Genomic_DNA"/>
</dbReference>